<keyword evidence="3" id="KW-1185">Reference proteome</keyword>
<dbReference type="AlphaFoldDB" id="A0A2I0KM87"/>
<gene>
    <name evidence="2" type="ORF">CRG98_009970</name>
</gene>
<reference evidence="2 3" key="1">
    <citation type="submission" date="2017-11" db="EMBL/GenBank/DDBJ databases">
        <title>De-novo sequencing of pomegranate (Punica granatum L.) genome.</title>
        <authorList>
            <person name="Akparov Z."/>
            <person name="Amiraslanov A."/>
            <person name="Hajiyeva S."/>
            <person name="Abbasov M."/>
            <person name="Kaur K."/>
            <person name="Hamwieh A."/>
            <person name="Solovyev V."/>
            <person name="Salamov A."/>
            <person name="Braich B."/>
            <person name="Kosarev P."/>
            <person name="Mahmoud A."/>
            <person name="Hajiyev E."/>
            <person name="Babayeva S."/>
            <person name="Izzatullayeva V."/>
            <person name="Mammadov A."/>
            <person name="Mammadov A."/>
            <person name="Sharifova S."/>
            <person name="Ojaghi J."/>
            <person name="Eynullazada K."/>
            <person name="Bayramov B."/>
            <person name="Abdulazimova A."/>
            <person name="Shahmuradov I."/>
        </authorList>
    </citation>
    <scope>NUCLEOTIDE SEQUENCE [LARGE SCALE GENOMIC DNA]</scope>
    <source>
        <strain evidence="3">cv. AG2017</strain>
        <tissue evidence="2">Leaf</tissue>
    </source>
</reference>
<accession>A0A2I0KM87</accession>
<proteinExistence type="predicted"/>
<evidence type="ECO:0000256" key="1">
    <source>
        <dbReference type="SAM" id="MobiDB-lite"/>
    </source>
</evidence>
<dbReference type="EMBL" id="PGOL01000487">
    <property type="protein sequence ID" value="PKI69615.1"/>
    <property type="molecule type" value="Genomic_DNA"/>
</dbReference>
<evidence type="ECO:0000313" key="2">
    <source>
        <dbReference type="EMBL" id="PKI69615.1"/>
    </source>
</evidence>
<sequence length="176" mass="20450">MLVLQKSGVQQSHAYHHGQTIPAVVTEGKSDCTEVKMRIPLRDPLSWKLWRDLESHELFSFRGLNRMLVKPRRLDIFLDLVRRLANELSDRSDGRKGRLFRESGIWVYEMEVNRRDLVILIEEQEARMKEEKREEGSWPHVGTTASARSPATPEVANDFTWMVVTNVGASKNHRRT</sequence>
<evidence type="ECO:0000313" key="3">
    <source>
        <dbReference type="Proteomes" id="UP000233551"/>
    </source>
</evidence>
<name>A0A2I0KM87_PUNGR</name>
<dbReference type="Proteomes" id="UP000233551">
    <property type="component" value="Unassembled WGS sequence"/>
</dbReference>
<comment type="caution">
    <text evidence="2">The sequence shown here is derived from an EMBL/GenBank/DDBJ whole genome shotgun (WGS) entry which is preliminary data.</text>
</comment>
<feature type="region of interest" description="Disordered" evidence="1">
    <location>
        <begin position="130"/>
        <end position="151"/>
    </location>
</feature>
<organism evidence="2 3">
    <name type="scientific">Punica granatum</name>
    <name type="common">Pomegranate</name>
    <dbReference type="NCBI Taxonomy" id="22663"/>
    <lineage>
        <taxon>Eukaryota</taxon>
        <taxon>Viridiplantae</taxon>
        <taxon>Streptophyta</taxon>
        <taxon>Embryophyta</taxon>
        <taxon>Tracheophyta</taxon>
        <taxon>Spermatophyta</taxon>
        <taxon>Magnoliopsida</taxon>
        <taxon>eudicotyledons</taxon>
        <taxon>Gunneridae</taxon>
        <taxon>Pentapetalae</taxon>
        <taxon>rosids</taxon>
        <taxon>malvids</taxon>
        <taxon>Myrtales</taxon>
        <taxon>Lythraceae</taxon>
        <taxon>Punica</taxon>
    </lineage>
</organism>
<protein>
    <submittedName>
        <fullName evidence="2">Uncharacterized protein</fullName>
    </submittedName>
</protein>